<dbReference type="PANTHER" id="PTHR10332">
    <property type="entry name" value="EQUILIBRATIVE NUCLEOSIDE TRANSPORTER"/>
    <property type="match status" value="1"/>
</dbReference>
<feature type="transmembrane region" description="Helical" evidence="8">
    <location>
        <begin position="123"/>
        <end position="149"/>
    </location>
</feature>
<feature type="transmembrane region" description="Helical" evidence="8">
    <location>
        <begin position="12"/>
        <end position="39"/>
    </location>
</feature>
<feature type="transmembrane region" description="Helical" evidence="8">
    <location>
        <begin position="195"/>
        <end position="214"/>
    </location>
</feature>
<dbReference type="VEuPathDB" id="TriTrypDB:TM35_000182400"/>
<evidence type="ECO:0000256" key="6">
    <source>
        <dbReference type="ARBA" id="ARBA00023136"/>
    </source>
</evidence>
<dbReference type="GO" id="GO:0005886">
    <property type="term" value="C:plasma membrane"/>
    <property type="evidence" value="ECO:0007669"/>
    <property type="project" value="TreeGrafter"/>
</dbReference>
<dbReference type="EMBL" id="NBCO01000018">
    <property type="protein sequence ID" value="ORC88183.1"/>
    <property type="molecule type" value="Genomic_DNA"/>
</dbReference>
<dbReference type="Pfam" id="PF01733">
    <property type="entry name" value="Nucleoside_tran"/>
    <property type="match status" value="1"/>
</dbReference>
<organism evidence="9 10">
    <name type="scientific">Trypanosoma theileri</name>
    <dbReference type="NCBI Taxonomy" id="67003"/>
    <lineage>
        <taxon>Eukaryota</taxon>
        <taxon>Discoba</taxon>
        <taxon>Euglenozoa</taxon>
        <taxon>Kinetoplastea</taxon>
        <taxon>Metakinetoplastina</taxon>
        <taxon>Trypanosomatida</taxon>
        <taxon>Trypanosomatidae</taxon>
        <taxon>Trypanosoma</taxon>
    </lineage>
</organism>
<name>A0A1X0NUM0_9TRYP</name>
<dbReference type="PRINTS" id="PR01130">
    <property type="entry name" value="DERENTRNSPRT"/>
</dbReference>
<dbReference type="GeneID" id="39986333"/>
<evidence type="ECO:0000256" key="1">
    <source>
        <dbReference type="ARBA" id="ARBA00004141"/>
    </source>
</evidence>
<evidence type="ECO:0000256" key="7">
    <source>
        <dbReference type="SAM" id="MobiDB-lite"/>
    </source>
</evidence>
<dbReference type="Proteomes" id="UP000192257">
    <property type="component" value="Unassembled WGS sequence"/>
</dbReference>
<comment type="subcellular location">
    <subcellularLocation>
        <location evidence="1">Membrane</location>
        <topology evidence="1">Multi-pass membrane protein</topology>
    </subcellularLocation>
</comment>
<dbReference type="InterPro" id="IPR002259">
    <property type="entry name" value="Eqnu_transpt"/>
</dbReference>
<keyword evidence="4 8" id="KW-0812">Transmembrane</keyword>
<feature type="transmembrane region" description="Helical" evidence="8">
    <location>
        <begin position="156"/>
        <end position="175"/>
    </location>
</feature>
<keyword evidence="5 8" id="KW-1133">Transmembrane helix</keyword>
<proteinExistence type="inferred from homology"/>
<protein>
    <submittedName>
        <fullName evidence="9">Putative nucleobase transporter</fullName>
    </submittedName>
</protein>
<comment type="similarity">
    <text evidence="2">Belongs to the SLC29A/ENT transporter (TC 2.A.57) family.</text>
</comment>
<evidence type="ECO:0000256" key="3">
    <source>
        <dbReference type="ARBA" id="ARBA00022448"/>
    </source>
</evidence>
<feature type="transmembrane region" description="Helical" evidence="8">
    <location>
        <begin position="99"/>
        <end position="117"/>
    </location>
</feature>
<dbReference type="AlphaFoldDB" id="A0A1X0NUM0"/>
<evidence type="ECO:0000256" key="8">
    <source>
        <dbReference type="SAM" id="Phobius"/>
    </source>
</evidence>
<keyword evidence="6 8" id="KW-0472">Membrane</keyword>
<accession>A0A1X0NUM0</accession>
<keyword evidence="3" id="KW-0813">Transport</keyword>
<feature type="transmembrane region" description="Helical" evidence="8">
    <location>
        <begin position="273"/>
        <end position="296"/>
    </location>
</feature>
<evidence type="ECO:0000256" key="2">
    <source>
        <dbReference type="ARBA" id="ARBA00007965"/>
    </source>
</evidence>
<reference evidence="9 10" key="1">
    <citation type="submission" date="2017-03" db="EMBL/GenBank/DDBJ databases">
        <title>An alternative strategy for trypanosome survival in the mammalian bloodstream revealed through genome and transcriptome analysis of the ubiquitous bovine parasite Trypanosoma (Megatrypanum) theileri.</title>
        <authorList>
            <person name="Kelly S."/>
            <person name="Ivens A."/>
            <person name="Mott A."/>
            <person name="O'Neill E."/>
            <person name="Emms D."/>
            <person name="Macleod O."/>
            <person name="Voorheis P."/>
            <person name="Matthews J."/>
            <person name="Matthews K."/>
            <person name="Carrington M."/>
        </authorList>
    </citation>
    <scope>NUCLEOTIDE SEQUENCE [LARGE SCALE GENOMIC DNA]</scope>
    <source>
        <strain evidence="9">Edinburgh</strain>
    </source>
</reference>
<gene>
    <name evidence="9" type="ORF">TM35_000182400</name>
</gene>
<dbReference type="OrthoDB" id="269989at2759"/>
<keyword evidence="10" id="KW-1185">Reference proteome</keyword>
<evidence type="ECO:0000313" key="9">
    <source>
        <dbReference type="EMBL" id="ORC88183.1"/>
    </source>
</evidence>
<evidence type="ECO:0000256" key="4">
    <source>
        <dbReference type="ARBA" id="ARBA00022692"/>
    </source>
</evidence>
<comment type="caution">
    <text evidence="9">The sequence shown here is derived from an EMBL/GenBank/DDBJ whole genome shotgun (WGS) entry which is preliminary data.</text>
</comment>
<dbReference type="RefSeq" id="XP_028882249.1">
    <property type="nucleotide sequence ID" value="XM_029026553.1"/>
</dbReference>
<dbReference type="PANTHER" id="PTHR10332:SF10">
    <property type="entry name" value="EQUILIBRATIVE NUCLEOSIDE TRANSPORTER 4"/>
    <property type="match status" value="1"/>
</dbReference>
<evidence type="ECO:0000256" key="5">
    <source>
        <dbReference type="ARBA" id="ARBA00022989"/>
    </source>
</evidence>
<sequence length="309" mass="34132">MAMLGFGSLSEAYCYFTAFMCGVSMLLPINAIFSAPLYIMHYYQYVVDNPDAEAEHTNFWNNVLSYYNLVNLATALIVEPLTLTRIFRRIPLQVRMLSALVFLWVEIIVLMVVPAVGSTEVGAMVTILIAGFISGSGVSVFESTAYGLFSAFPHRFMACLMGGAGVAGALTSILQIIVKAAMPEDYEGIRVQSKIFYGLMVGIQCITFIMLIFLRWNTYAKQYTGSLSGEHTHHEEELGVTEGAKPGKNPLAEDPNSTSESLVNTDVFSVFKIIYPMTIACAFNFLITLLLFPTVVVSVDPEDYWYGTI</sequence>
<feature type="non-terminal residue" evidence="9">
    <location>
        <position position="309"/>
    </location>
</feature>
<evidence type="ECO:0000313" key="10">
    <source>
        <dbReference type="Proteomes" id="UP000192257"/>
    </source>
</evidence>
<feature type="region of interest" description="Disordered" evidence="7">
    <location>
        <begin position="234"/>
        <end position="260"/>
    </location>
</feature>
<dbReference type="GO" id="GO:0005337">
    <property type="term" value="F:nucleoside transmembrane transporter activity"/>
    <property type="evidence" value="ECO:0007669"/>
    <property type="project" value="InterPro"/>
</dbReference>